<feature type="transmembrane region" description="Helical" evidence="6">
    <location>
        <begin position="12"/>
        <end position="34"/>
    </location>
</feature>
<dbReference type="InterPro" id="IPR011712">
    <property type="entry name" value="Sig_transdc_His_kin_sub3_dim/P"/>
</dbReference>
<feature type="transmembrane region" description="Helical" evidence="6">
    <location>
        <begin position="69"/>
        <end position="87"/>
    </location>
</feature>
<dbReference type="Pfam" id="PF07730">
    <property type="entry name" value="HisKA_3"/>
    <property type="match status" value="1"/>
</dbReference>
<dbReference type="PANTHER" id="PTHR24421:SF63">
    <property type="entry name" value="SENSOR HISTIDINE KINASE DESK"/>
    <property type="match status" value="1"/>
</dbReference>
<dbReference type="Gene3D" id="3.30.565.10">
    <property type="entry name" value="Histidine kinase-like ATPase, C-terminal domain"/>
    <property type="match status" value="1"/>
</dbReference>
<feature type="domain" description="Signal transduction histidine kinase subgroup 3 dimerisation and phosphoacceptor" evidence="7">
    <location>
        <begin position="181"/>
        <end position="245"/>
    </location>
</feature>
<dbReference type="Gene3D" id="1.20.5.1930">
    <property type="match status" value="1"/>
</dbReference>
<evidence type="ECO:0000256" key="2">
    <source>
        <dbReference type="ARBA" id="ARBA00012438"/>
    </source>
</evidence>
<comment type="catalytic activity">
    <reaction evidence="1">
        <text>ATP + protein L-histidine = ADP + protein N-phospho-L-histidine.</text>
        <dbReference type="EC" id="2.7.13.3"/>
    </reaction>
</comment>
<dbReference type="AlphaFoldDB" id="A0A660E1W9"/>
<evidence type="ECO:0000256" key="6">
    <source>
        <dbReference type="SAM" id="Phobius"/>
    </source>
</evidence>
<evidence type="ECO:0000313" key="9">
    <source>
        <dbReference type="Proteomes" id="UP000289996"/>
    </source>
</evidence>
<dbReference type="InterPro" id="IPR050482">
    <property type="entry name" value="Sensor_HK_TwoCompSys"/>
</dbReference>
<dbReference type="EC" id="2.7.13.3" evidence="2"/>
<keyword evidence="6" id="KW-1133">Transmembrane helix</keyword>
<evidence type="ECO:0000313" key="8">
    <source>
        <dbReference type="EMBL" id="VDG28582.1"/>
    </source>
</evidence>
<evidence type="ECO:0000256" key="3">
    <source>
        <dbReference type="ARBA" id="ARBA00022679"/>
    </source>
</evidence>
<evidence type="ECO:0000256" key="4">
    <source>
        <dbReference type="ARBA" id="ARBA00022777"/>
    </source>
</evidence>
<evidence type="ECO:0000256" key="5">
    <source>
        <dbReference type="ARBA" id="ARBA00023012"/>
    </source>
</evidence>
<keyword evidence="6" id="KW-0812">Transmembrane</keyword>
<dbReference type="EMBL" id="UYIG01000113">
    <property type="protein sequence ID" value="VDG28582.1"/>
    <property type="molecule type" value="Genomic_DNA"/>
</dbReference>
<reference evidence="8 9" key="1">
    <citation type="submission" date="2018-11" db="EMBL/GenBank/DDBJ databases">
        <authorList>
            <person name="Wuyts S."/>
        </authorList>
    </citation>
    <scope>NUCLEOTIDE SEQUENCE [LARGE SCALE GENOMIC DNA]</scope>
    <source>
        <strain evidence="8">Lactobacillus mudanjiangensis AMBF249</strain>
    </source>
</reference>
<feature type="transmembrane region" description="Helical" evidence="6">
    <location>
        <begin position="139"/>
        <end position="157"/>
    </location>
</feature>
<keyword evidence="9" id="KW-1185">Reference proteome</keyword>
<dbReference type="SUPFAM" id="SSF55874">
    <property type="entry name" value="ATPase domain of HSP90 chaperone/DNA topoisomerase II/histidine kinase"/>
    <property type="match status" value="1"/>
</dbReference>
<evidence type="ECO:0000259" key="7">
    <source>
        <dbReference type="Pfam" id="PF07730"/>
    </source>
</evidence>
<keyword evidence="3" id="KW-0808">Transferase</keyword>
<proteinExistence type="predicted"/>
<dbReference type="InterPro" id="IPR036890">
    <property type="entry name" value="HATPase_C_sf"/>
</dbReference>
<dbReference type="GO" id="GO:0000155">
    <property type="term" value="F:phosphorelay sensor kinase activity"/>
    <property type="evidence" value="ECO:0007669"/>
    <property type="project" value="InterPro"/>
</dbReference>
<name>A0A660E1W9_9LACO</name>
<keyword evidence="5" id="KW-0902">Two-component regulatory system</keyword>
<accession>A0A660E1W9</accession>
<sequence>MSKHKWWTQFKNIEWTSYIWLGYLPYSISMFVPVKGIQDWFWLGMLAVFLVLYILVVEKGAWRRVTVPLELLVTGLFSVIGLNNYLIIYPGWQVSFILGKQSPKRYFYWFISGYYAFIGISLIRAYLVDPQLFSWQNGGVMGLIFPLISPLMSYTFARSIARQRQLRQSNRRLQTYIQRNERERIARDLHDTLGQSFSMITLKTELAQKLLVKAPDRVAGELADIAQTSRQNLQLVRSIVNDLHRQSISEALLIENQNLVSAGVGLNTSGEDLAVKWPTATQGLLSAVLVEAITNVIRHAQANSVQITFSETKTTYQVQLTDDGRGGKLSRPGSNGIQGMQTRMNQANGTFDITANHRGTQIQLSLPKEV</sequence>
<dbReference type="PANTHER" id="PTHR24421">
    <property type="entry name" value="NITRATE/NITRITE SENSOR PROTEIN NARX-RELATED"/>
    <property type="match status" value="1"/>
</dbReference>
<dbReference type="Proteomes" id="UP000289996">
    <property type="component" value="Unassembled WGS sequence"/>
</dbReference>
<organism evidence="8 9">
    <name type="scientific">Lactiplantibacillus mudanjiangensis</name>
    <dbReference type="NCBI Taxonomy" id="1296538"/>
    <lineage>
        <taxon>Bacteria</taxon>
        <taxon>Bacillati</taxon>
        <taxon>Bacillota</taxon>
        <taxon>Bacilli</taxon>
        <taxon>Lactobacillales</taxon>
        <taxon>Lactobacillaceae</taxon>
        <taxon>Lactiplantibacillus</taxon>
    </lineage>
</organism>
<dbReference type="CDD" id="cd16917">
    <property type="entry name" value="HATPase_UhpB-NarQ-NarX-like"/>
    <property type="match status" value="1"/>
</dbReference>
<feature type="transmembrane region" description="Helical" evidence="6">
    <location>
        <begin position="40"/>
        <end position="57"/>
    </location>
</feature>
<keyword evidence="4 8" id="KW-0418">Kinase</keyword>
<feature type="transmembrane region" description="Helical" evidence="6">
    <location>
        <begin position="107"/>
        <end position="127"/>
    </location>
</feature>
<dbReference type="GO" id="GO:0046983">
    <property type="term" value="F:protein dimerization activity"/>
    <property type="evidence" value="ECO:0007669"/>
    <property type="project" value="InterPro"/>
</dbReference>
<evidence type="ECO:0000256" key="1">
    <source>
        <dbReference type="ARBA" id="ARBA00000085"/>
    </source>
</evidence>
<gene>
    <name evidence="8" type="ORF">MUDAN_MDHGFNIF_03008</name>
</gene>
<dbReference type="GO" id="GO:0016020">
    <property type="term" value="C:membrane"/>
    <property type="evidence" value="ECO:0007669"/>
    <property type="project" value="InterPro"/>
</dbReference>
<protein>
    <recommendedName>
        <fullName evidence="2">histidine kinase</fullName>
        <ecNumber evidence="2">2.7.13.3</ecNumber>
    </recommendedName>
</protein>
<keyword evidence="6" id="KW-0472">Membrane</keyword>